<reference evidence="8 9" key="1">
    <citation type="submission" date="2020-02" db="EMBL/GenBank/DDBJ databases">
        <title>Acidophilic actinobacteria isolated from forest soil.</title>
        <authorList>
            <person name="Golinska P."/>
        </authorList>
    </citation>
    <scope>NUCLEOTIDE SEQUENCE [LARGE SCALE GENOMIC DNA]</scope>
    <source>
        <strain evidence="8 9">NL8</strain>
    </source>
</reference>
<dbReference type="SMART" id="SM00220">
    <property type="entry name" value="S_TKc"/>
    <property type="match status" value="1"/>
</dbReference>
<feature type="region of interest" description="Disordered" evidence="6">
    <location>
        <begin position="280"/>
        <end position="378"/>
    </location>
</feature>
<dbReference type="Gene3D" id="2.130.10.10">
    <property type="entry name" value="YVTN repeat-like/Quinoprotein amine dehydrogenase"/>
    <property type="match status" value="1"/>
</dbReference>
<dbReference type="InterPro" id="IPR008271">
    <property type="entry name" value="Ser/Thr_kinase_AS"/>
</dbReference>
<proteinExistence type="predicted"/>
<dbReference type="InterPro" id="IPR002372">
    <property type="entry name" value="PQQ_rpt_dom"/>
</dbReference>
<dbReference type="Pfam" id="PF13360">
    <property type="entry name" value="PQQ_2"/>
    <property type="match status" value="2"/>
</dbReference>
<dbReference type="Gene3D" id="1.10.510.10">
    <property type="entry name" value="Transferase(Phosphotransferase) domain 1"/>
    <property type="match status" value="1"/>
</dbReference>
<evidence type="ECO:0000256" key="4">
    <source>
        <dbReference type="ARBA" id="ARBA00022840"/>
    </source>
</evidence>
<dbReference type="PROSITE" id="PS00108">
    <property type="entry name" value="PROTEIN_KINASE_ST"/>
    <property type="match status" value="1"/>
</dbReference>
<protein>
    <submittedName>
        <fullName evidence="8">PQQ-binding-like beta-propeller repeat protein</fullName>
    </submittedName>
</protein>
<keyword evidence="9" id="KW-1185">Reference proteome</keyword>
<evidence type="ECO:0000256" key="3">
    <source>
        <dbReference type="ARBA" id="ARBA00022777"/>
    </source>
</evidence>
<evidence type="ECO:0000313" key="8">
    <source>
        <dbReference type="EMBL" id="MBS2552067.1"/>
    </source>
</evidence>
<dbReference type="InterPro" id="IPR011047">
    <property type="entry name" value="Quinoprotein_ADH-like_sf"/>
</dbReference>
<feature type="compositionally biased region" description="Low complexity" evidence="6">
    <location>
        <begin position="335"/>
        <end position="362"/>
    </location>
</feature>
<dbReference type="InterPro" id="IPR015943">
    <property type="entry name" value="WD40/YVTN_repeat-like_dom_sf"/>
</dbReference>
<dbReference type="CDD" id="cd14014">
    <property type="entry name" value="STKc_PknB_like"/>
    <property type="match status" value="1"/>
</dbReference>
<gene>
    <name evidence="8" type="ORF">KGQ19_34910</name>
</gene>
<dbReference type="Proteomes" id="UP000730482">
    <property type="component" value="Unassembled WGS sequence"/>
</dbReference>
<keyword evidence="1" id="KW-0808">Transferase</keyword>
<dbReference type="SMART" id="SM00564">
    <property type="entry name" value="PQQ"/>
    <property type="match status" value="4"/>
</dbReference>
<feature type="binding site" evidence="5">
    <location>
        <position position="44"/>
    </location>
    <ligand>
        <name>ATP</name>
        <dbReference type="ChEBI" id="CHEBI:30616"/>
    </ligand>
</feature>
<evidence type="ECO:0000313" key="9">
    <source>
        <dbReference type="Proteomes" id="UP000730482"/>
    </source>
</evidence>
<sequence>MTRPLRSTDPASIGDYELIGRIGGGGMGDVFLGRSPSGRLAAVKVVRDLLADDPRFRVRFAREVAAARSVSGAYTAAVLDADPDAERPWLATAYIDGPSLLDRVAEQGPLSVQETRALGAGLAEALRDIHRAGLVHRDLKPGNVLLAEDGPRLIDFGIIRVEDGAGLTETGYVLGSAGFMAPEQASGGEATAAADIYALGAVLTFAVTGHGPFGDGPTPGVLLRQASGDRDIAAVPEGLRDVVARCLDILPGARPTTGSLLQLLGGNAIEDAAVADAVVAKDSTKQRTKVRTKGHTKSPEPDRLLRASSAGAQNAEIADVPTTVMRSEPGKGGKNTKNTKSAKSAKSAKNTQSAKASATSKGLGKAAKRSQPQPQPIPTRRKFLYLGVAGVVVAGFGWGVADRPPGDTKTTGAESDGSGGSGDQPGIPTTESSGNLGGPLKKPLWSHTSLYADFLALSGNTLLVQGTTLTAFDPGTGNQLWTAPDGSYGESSDGTLPVVADTAYETALSGGVAAVEVKKGVQSWTSPVPASWTTRGLIGASAEVVLGWSFIDVKQTDSNGLWGVDPSMHLVSWQTPVGAIDGSPYYSADTGLILLSQPQDNKLTAYYANSGKPAWTAKDGSQSTYAALATGITSHGGIIYWGTNRLYAFDKSGKPVWPVGISNGSGGNFHTVIADDDAVYAAATGGSLEDSNVICAYKVSDGAPLWQSAWPKSDYPDPALECQLALGGGNLYIADHDTGALIALDAKTGRTLWQFRDHAASKADAWSVVANPLYVFIGYGTTVHGFDAH</sequence>
<evidence type="ECO:0000256" key="1">
    <source>
        <dbReference type="ARBA" id="ARBA00022679"/>
    </source>
</evidence>
<feature type="compositionally biased region" description="Basic residues" evidence="6">
    <location>
        <begin position="286"/>
        <end position="296"/>
    </location>
</feature>
<dbReference type="PROSITE" id="PS00107">
    <property type="entry name" value="PROTEIN_KINASE_ATP"/>
    <property type="match status" value="1"/>
</dbReference>
<keyword evidence="3" id="KW-0418">Kinase</keyword>
<dbReference type="PANTHER" id="PTHR43289">
    <property type="entry name" value="MITOGEN-ACTIVATED PROTEIN KINASE KINASE KINASE 20-RELATED"/>
    <property type="match status" value="1"/>
</dbReference>
<dbReference type="Gene3D" id="3.30.200.20">
    <property type="entry name" value="Phosphorylase Kinase, domain 1"/>
    <property type="match status" value="1"/>
</dbReference>
<evidence type="ECO:0000259" key="7">
    <source>
        <dbReference type="PROSITE" id="PS50011"/>
    </source>
</evidence>
<dbReference type="EMBL" id="JAAFYZ010000169">
    <property type="protein sequence ID" value="MBS2552067.1"/>
    <property type="molecule type" value="Genomic_DNA"/>
</dbReference>
<dbReference type="Gene3D" id="2.40.10.480">
    <property type="match status" value="2"/>
</dbReference>
<evidence type="ECO:0000256" key="6">
    <source>
        <dbReference type="SAM" id="MobiDB-lite"/>
    </source>
</evidence>
<dbReference type="SUPFAM" id="SSF56112">
    <property type="entry name" value="Protein kinase-like (PK-like)"/>
    <property type="match status" value="1"/>
</dbReference>
<dbReference type="PANTHER" id="PTHR43289:SF34">
    <property type="entry name" value="SERINE_THREONINE-PROTEIN KINASE YBDM-RELATED"/>
    <property type="match status" value="1"/>
</dbReference>
<comment type="caution">
    <text evidence="8">The sequence shown here is derived from an EMBL/GenBank/DDBJ whole genome shotgun (WGS) entry which is preliminary data.</text>
</comment>
<dbReference type="SUPFAM" id="SSF50998">
    <property type="entry name" value="Quinoprotein alcohol dehydrogenase-like"/>
    <property type="match status" value="2"/>
</dbReference>
<dbReference type="InterPro" id="IPR011009">
    <property type="entry name" value="Kinase-like_dom_sf"/>
</dbReference>
<keyword evidence="4 5" id="KW-0067">ATP-binding</keyword>
<dbReference type="InterPro" id="IPR017441">
    <property type="entry name" value="Protein_kinase_ATP_BS"/>
</dbReference>
<dbReference type="PROSITE" id="PS50011">
    <property type="entry name" value="PROTEIN_KINASE_DOM"/>
    <property type="match status" value="1"/>
</dbReference>
<evidence type="ECO:0000256" key="2">
    <source>
        <dbReference type="ARBA" id="ARBA00022741"/>
    </source>
</evidence>
<dbReference type="InterPro" id="IPR000719">
    <property type="entry name" value="Prot_kinase_dom"/>
</dbReference>
<feature type="region of interest" description="Disordered" evidence="6">
    <location>
        <begin position="398"/>
        <end position="439"/>
    </location>
</feature>
<evidence type="ECO:0000256" key="5">
    <source>
        <dbReference type="PROSITE-ProRule" id="PRU10141"/>
    </source>
</evidence>
<name>A0ABS5L157_9ACTN</name>
<accession>A0ABS5L157</accession>
<dbReference type="Pfam" id="PF00069">
    <property type="entry name" value="Pkinase"/>
    <property type="match status" value="1"/>
</dbReference>
<dbReference type="InterPro" id="IPR018391">
    <property type="entry name" value="PQQ_b-propeller_rpt"/>
</dbReference>
<feature type="domain" description="Protein kinase" evidence="7">
    <location>
        <begin position="16"/>
        <end position="274"/>
    </location>
</feature>
<organism evidence="8 9">
    <name type="scientific">Catenulispora pinistramenti</name>
    <dbReference type="NCBI Taxonomy" id="2705254"/>
    <lineage>
        <taxon>Bacteria</taxon>
        <taxon>Bacillati</taxon>
        <taxon>Actinomycetota</taxon>
        <taxon>Actinomycetes</taxon>
        <taxon>Catenulisporales</taxon>
        <taxon>Catenulisporaceae</taxon>
        <taxon>Catenulispora</taxon>
    </lineage>
</organism>
<keyword evidence="2 5" id="KW-0547">Nucleotide-binding</keyword>
<dbReference type="RefSeq" id="WP_212017300.1">
    <property type="nucleotide sequence ID" value="NZ_JAAFYZ010000169.1"/>
</dbReference>